<evidence type="ECO:0000313" key="7">
    <source>
        <dbReference type="Proteomes" id="UP000516148"/>
    </source>
</evidence>
<dbReference type="InterPro" id="IPR007318">
    <property type="entry name" value="Phopholipid_MeTrfase"/>
</dbReference>
<comment type="subcellular location">
    <subcellularLocation>
        <location evidence="1">Endomembrane system</location>
        <topology evidence="1">Multi-pass membrane protein</topology>
    </subcellularLocation>
</comment>
<evidence type="ECO:0000256" key="5">
    <source>
        <dbReference type="SAM" id="Phobius"/>
    </source>
</evidence>
<organism evidence="6 7">
    <name type="scientific">Sphingomonas alpina</name>
    <dbReference type="NCBI Taxonomy" id="653931"/>
    <lineage>
        <taxon>Bacteria</taxon>
        <taxon>Pseudomonadati</taxon>
        <taxon>Pseudomonadota</taxon>
        <taxon>Alphaproteobacteria</taxon>
        <taxon>Sphingomonadales</taxon>
        <taxon>Sphingomonadaceae</taxon>
        <taxon>Sphingomonas</taxon>
    </lineage>
</organism>
<name>A0A7H0LMM2_9SPHN</name>
<proteinExistence type="predicted"/>
<evidence type="ECO:0000313" key="6">
    <source>
        <dbReference type="EMBL" id="QNQ10925.1"/>
    </source>
</evidence>
<keyword evidence="3 5" id="KW-1133">Transmembrane helix</keyword>
<evidence type="ECO:0000256" key="1">
    <source>
        <dbReference type="ARBA" id="ARBA00004127"/>
    </source>
</evidence>
<feature type="transmembrane region" description="Helical" evidence="5">
    <location>
        <begin position="137"/>
        <end position="157"/>
    </location>
</feature>
<dbReference type="PANTHER" id="PTHR12714">
    <property type="entry name" value="PROTEIN-S ISOPRENYLCYSTEINE O-METHYLTRANSFERASE"/>
    <property type="match status" value="1"/>
</dbReference>
<dbReference type="AlphaFoldDB" id="A0A7H0LMM2"/>
<sequence>MARGDGCQGSSQVSFVHASPIGAPGLVAMATGFALFLLSLLVARSGAVKDTGQQKKSPRSLAGILIQGLGIGLAGFGPINVGLAPLSPFAIGQAILITLLMAAVIGLFVTSARALGRNWSLVARTRSDHSLVTNGPFAHVRHPIYVALFLFMIALAVAFGHPLHLLLAVPLYIAGTWLRIVEEERLLREMFGSVYDSYAARVRRFVPGIF</sequence>
<feature type="transmembrane region" description="Helical" evidence="5">
    <location>
        <begin position="90"/>
        <end position="116"/>
    </location>
</feature>
<evidence type="ECO:0000256" key="2">
    <source>
        <dbReference type="ARBA" id="ARBA00022692"/>
    </source>
</evidence>
<feature type="transmembrane region" description="Helical" evidence="5">
    <location>
        <begin position="21"/>
        <end position="43"/>
    </location>
</feature>
<evidence type="ECO:0000256" key="3">
    <source>
        <dbReference type="ARBA" id="ARBA00022989"/>
    </source>
</evidence>
<feature type="transmembrane region" description="Helical" evidence="5">
    <location>
        <begin position="64"/>
        <end position="84"/>
    </location>
</feature>
<keyword evidence="6" id="KW-0489">Methyltransferase</keyword>
<keyword evidence="6" id="KW-0808">Transferase</keyword>
<dbReference type="KEGG" id="spap:H3Z74_07025"/>
<keyword evidence="2 5" id="KW-0812">Transmembrane</keyword>
<evidence type="ECO:0000256" key="4">
    <source>
        <dbReference type="ARBA" id="ARBA00023136"/>
    </source>
</evidence>
<keyword evidence="7" id="KW-1185">Reference proteome</keyword>
<accession>A0A7H0LMM2</accession>
<feature type="transmembrane region" description="Helical" evidence="5">
    <location>
        <begin position="163"/>
        <end position="181"/>
    </location>
</feature>
<dbReference type="Gene3D" id="1.20.120.1630">
    <property type="match status" value="1"/>
</dbReference>
<gene>
    <name evidence="6" type="ORF">H3Z74_07025</name>
</gene>
<dbReference type="GO" id="GO:0032259">
    <property type="term" value="P:methylation"/>
    <property type="evidence" value="ECO:0007669"/>
    <property type="project" value="UniProtKB-KW"/>
</dbReference>
<dbReference type="PANTHER" id="PTHR12714:SF9">
    <property type="entry name" value="PROTEIN-S-ISOPRENYLCYSTEINE O-METHYLTRANSFERASE"/>
    <property type="match status" value="1"/>
</dbReference>
<dbReference type="Proteomes" id="UP000516148">
    <property type="component" value="Chromosome"/>
</dbReference>
<keyword evidence="4 5" id="KW-0472">Membrane</keyword>
<dbReference type="GO" id="GO:0012505">
    <property type="term" value="C:endomembrane system"/>
    <property type="evidence" value="ECO:0007669"/>
    <property type="project" value="UniProtKB-SubCell"/>
</dbReference>
<dbReference type="Pfam" id="PF04191">
    <property type="entry name" value="PEMT"/>
    <property type="match status" value="1"/>
</dbReference>
<protein>
    <submittedName>
        <fullName evidence="6">Isoprenylcysteine carboxylmethyltransferase family protein</fullName>
    </submittedName>
</protein>
<dbReference type="GO" id="GO:0008168">
    <property type="term" value="F:methyltransferase activity"/>
    <property type="evidence" value="ECO:0007669"/>
    <property type="project" value="UniProtKB-KW"/>
</dbReference>
<reference evidence="6 7" key="1">
    <citation type="submission" date="2020-09" db="EMBL/GenBank/DDBJ databases">
        <title>Sphingomonas sp., a new species isolated from pork steak.</title>
        <authorList>
            <person name="Heidler von Heilborn D."/>
        </authorList>
    </citation>
    <scope>NUCLEOTIDE SEQUENCE [LARGE SCALE GENOMIC DNA]</scope>
    <source>
        <strain evidence="7">S8-3T</strain>
    </source>
</reference>
<dbReference type="EMBL" id="CP061038">
    <property type="protein sequence ID" value="QNQ10925.1"/>
    <property type="molecule type" value="Genomic_DNA"/>
</dbReference>